<keyword evidence="1" id="KW-1133">Transmembrane helix</keyword>
<keyword evidence="3" id="KW-1185">Reference proteome</keyword>
<keyword evidence="1" id="KW-0472">Membrane</keyword>
<proteinExistence type="predicted"/>
<comment type="caution">
    <text evidence="2">The sequence shown here is derived from an EMBL/GenBank/DDBJ whole genome shotgun (WGS) entry which is preliminary data.</text>
</comment>
<organism evidence="2 3">
    <name type="scientific">Nocardiopsis alba</name>
    <dbReference type="NCBI Taxonomy" id="53437"/>
    <lineage>
        <taxon>Bacteria</taxon>
        <taxon>Bacillati</taxon>
        <taxon>Actinomycetota</taxon>
        <taxon>Actinomycetes</taxon>
        <taxon>Streptosporangiales</taxon>
        <taxon>Nocardiopsidaceae</taxon>
        <taxon>Nocardiopsis</taxon>
    </lineage>
</organism>
<evidence type="ECO:0000313" key="3">
    <source>
        <dbReference type="Proteomes" id="UP001585053"/>
    </source>
</evidence>
<dbReference type="Proteomes" id="UP001585053">
    <property type="component" value="Unassembled WGS sequence"/>
</dbReference>
<gene>
    <name evidence="2" type="ORF">VSQ78_20650</name>
</gene>
<feature type="transmembrane region" description="Helical" evidence="1">
    <location>
        <begin position="32"/>
        <end position="51"/>
    </location>
</feature>
<reference evidence="2 3" key="1">
    <citation type="submission" date="2024-01" db="EMBL/GenBank/DDBJ databases">
        <title>Genome mining of biosynthetic gene clusters to explore secondary metabolites of Streptomyces sp.</title>
        <authorList>
            <person name="Baig A."/>
            <person name="Ajitkumar Shintre N."/>
            <person name="Kumar H."/>
            <person name="Anbarasu A."/>
            <person name="Ramaiah S."/>
        </authorList>
    </citation>
    <scope>NUCLEOTIDE SEQUENCE [LARGE SCALE GENOMIC DNA]</scope>
    <source>
        <strain evidence="2 3">A01</strain>
    </source>
</reference>
<protein>
    <submittedName>
        <fullName evidence="2">Uncharacterized protein</fullName>
    </submittedName>
</protein>
<keyword evidence="1" id="KW-0812">Transmembrane</keyword>
<feature type="transmembrane region" description="Helical" evidence="1">
    <location>
        <begin position="7"/>
        <end position="26"/>
    </location>
</feature>
<evidence type="ECO:0000313" key="2">
    <source>
        <dbReference type="EMBL" id="MFB8770120.1"/>
    </source>
</evidence>
<accession>A0ABV5DZW0</accession>
<dbReference type="EMBL" id="JAYMRS010000009">
    <property type="protein sequence ID" value="MFB8770120.1"/>
    <property type="molecule type" value="Genomic_DNA"/>
</dbReference>
<sequence>MAEETTIPHRVFGTLLCGAVLAIPGALIGGPLWGAIPAVTAVVVAAVAATARPRNGRGATLELRGGPLDGLRLDGRECGPLTRAGYLDLPHHGGSVRYTSDGEGGLRHVA</sequence>
<evidence type="ECO:0000256" key="1">
    <source>
        <dbReference type="SAM" id="Phobius"/>
    </source>
</evidence>
<name>A0ABV5DZW0_9ACTN</name>
<dbReference type="RefSeq" id="WP_041561817.1">
    <property type="nucleotide sequence ID" value="NZ_JAYMRS010000009.1"/>
</dbReference>